<accession>A0A699GN28</accession>
<evidence type="ECO:0000313" key="1">
    <source>
        <dbReference type="EMBL" id="GEV49997.1"/>
    </source>
</evidence>
<organism evidence="1">
    <name type="scientific">Tanacetum cinerariifolium</name>
    <name type="common">Dalmatian daisy</name>
    <name type="synonym">Chrysanthemum cinerariifolium</name>
    <dbReference type="NCBI Taxonomy" id="118510"/>
    <lineage>
        <taxon>Eukaryota</taxon>
        <taxon>Viridiplantae</taxon>
        <taxon>Streptophyta</taxon>
        <taxon>Embryophyta</taxon>
        <taxon>Tracheophyta</taxon>
        <taxon>Spermatophyta</taxon>
        <taxon>Magnoliopsida</taxon>
        <taxon>eudicotyledons</taxon>
        <taxon>Gunneridae</taxon>
        <taxon>Pentapetalae</taxon>
        <taxon>asterids</taxon>
        <taxon>campanulids</taxon>
        <taxon>Asterales</taxon>
        <taxon>Asteraceae</taxon>
        <taxon>Asteroideae</taxon>
        <taxon>Anthemideae</taxon>
        <taxon>Anthemidinae</taxon>
        <taxon>Tanacetum</taxon>
    </lineage>
</organism>
<dbReference type="EMBL" id="BKCJ010025332">
    <property type="protein sequence ID" value="GEV49997.1"/>
    <property type="molecule type" value="Genomic_DNA"/>
</dbReference>
<sequence>MLPICRKRIVLSRTISGNVKPEAIAEVIEVEQGLFDENPSSGSTVGVVHREDASGSKIDIRSEQCQPLRVSVPPVMAAPTIHVSADSFKGNFIDTIDISVDVIHPVPVALVVFPTPTVVMTLA</sequence>
<name>A0A699GN28_TANCI</name>
<comment type="caution">
    <text evidence="1">The sequence shown here is derived from an EMBL/GenBank/DDBJ whole genome shotgun (WGS) entry which is preliminary data.</text>
</comment>
<protein>
    <submittedName>
        <fullName evidence="1">Uncharacterized protein</fullName>
    </submittedName>
</protein>
<reference evidence="1" key="1">
    <citation type="journal article" date="2019" name="Sci. Rep.">
        <title>Draft genome of Tanacetum cinerariifolium, the natural source of mosquito coil.</title>
        <authorList>
            <person name="Yamashiro T."/>
            <person name="Shiraishi A."/>
            <person name="Satake H."/>
            <person name="Nakayama K."/>
        </authorList>
    </citation>
    <scope>NUCLEOTIDE SEQUENCE</scope>
</reference>
<dbReference type="AlphaFoldDB" id="A0A699GN28"/>
<gene>
    <name evidence="1" type="ORF">Tci_121974</name>
</gene>
<proteinExistence type="predicted"/>